<name>A0A0D0DHR6_9AGAM</name>
<dbReference type="HOGENOM" id="CLU_104293_0_0_1"/>
<dbReference type="Pfam" id="PF14223">
    <property type="entry name" value="Retrotran_gag_2"/>
    <property type="match status" value="1"/>
</dbReference>
<reference evidence="2" key="2">
    <citation type="submission" date="2015-01" db="EMBL/GenBank/DDBJ databases">
        <title>Evolutionary Origins and Diversification of the Mycorrhizal Mutualists.</title>
        <authorList>
            <consortium name="DOE Joint Genome Institute"/>
            <consortium name="Mycorrhizal Genomics Consortium"/>
            <person name="Kohler A."/>
            <person name="Kuo A."/>
            <person name="Nagy L.G."/>
            <person name="Floudas D."/>
            <person name="Copeland A."/>
            <person name="Barry K.W."/>
            <person name="Cichocki N."/>
            <person name="Veneault-Fourrey C."/>
            <person name="LaButti K."/>
            <person name="Lindquist E.A."/>
            <person name="Lipzen A."/>
            <person name="Lundell T."/>
            <person name="Morin E."/>
            <person name="Murat C."/>
            <person name="Riley R."/>
            <person name="Ohm R."/>
            <person name="Sun H."/>
            <person name="Tunlid A."/>
            <person name="Henrissat B."/>
            <person name="Grigoriev I.V."/>
            <person name="Hibbett D.S."/>
            <person name="Martin F."/>
        </authorList>
    </citation>
    <scope>NUCLEOTIDE SEQUENCE [LARGE SCALE GENOMIC DNA]</scope>
    <source>
        <strain evidence="2">Ve08.2h10</strain>
    </source>
</reference>
<dbReference type="EMBL" id="KN826908">
    <property type="protein sequence ID" value="KIK77615.1"/>
    <property type="molecule type" value="Genomic_DNA"/>
</dbReference>
<reference evidence="1 2" key="1">
    <citation type="submission" date="2014-04" db="EMBL/GenBank/DDBJ databases">
        <authorList>
            <consortium name="DOE Joint Genome Institute"/>
            <person name="Kuo A."/>
            <person name="Kohler A."/>
            <person name="Jargeat P."/>
            <person name="Nagy L.G."/>
            <person name="Floudas D."/>
            <person name="Copeland A."/>
            <person name="Barry K.W."/>
            <person name="Cichocki N."/>
            <person name="Veneault-Fourrey C."/>
            <person name="LaButti K."/>
            <person name="Lindquist E.A."/>
            <person name="Lipzen A."/>
            <person name="Lundell T."/>
            <person name="Morin E."/>
            <person name="Murat C."/>
            <person name="Sun H."/>
            <person name="Tunlid A."/>
            <person name="Henrissat B."/>
            <person name="Grigoriev I.V."/>
            <person name="Hibbett D.S."/>
            <person name="Martin F."/>
            <person name="Nordberg H.P."/>
            <person name="Cantor M.N."/>
            <person name="Hua S.X."/>
        </authorList>
    </citation>
    <scope>NUCLEOTIDE SEQUENCE [LARGE SCALE GENOMIC DNA]</scope>
    <source>
        <strain evidence="1 2">Ve08.2h10</strain>
    </source>
</reference>
<dbReference type="OrthoDB" id="2689034at2759"/>
<sequence length="228" mass="25076">IGPSNFQIWKLWIMAKLWREKVLGVALGMDICLIIPVTSLSTSGTTTTVPKVHGIIQDSISNALLLKMEAHTTIQDLCSTLLSIHQASNLASTFYISQQLFNSARTRTSVSKHITSIQTLEACLAEIKFVANSRLLAFVLLNSLLKMPEWDMFTSSIINTVGDSRLTFNAVETQINLRMHTSTLQDLWTLPSRSPTSPLPILPILLPGASTTDTLDTIPMTAMPIRIG</sequence>
<keyword evidence="2" id="KW-1185">Reference proteome</keyword>
<evidence type="ECO:0000313" key="1">
    <source>
        <dbReference type="EMBL" id="KIK77615.1"/>
    </source>
</evidence>
<organism evidence="1 2">
    <name type="scientific">Paxillus rubicundulus Ve08.2h10</name>
    <dbReference type="NCBI Taxonomy" id="930991"/>
    <lineage>
        <taxon>Eukaryota</taxon>
        <taxon>Fungi</taxon>
        <taxon>Dikarya</taxon>
        <taxon>Basidiomycota</taxon>
        <taxon>Agaricomycotina</taxon>
        <taxon>Agaricomycetes</taxon>
        <taxon>Agaricomycetidae</taxon>
        <taxon>Boletales</taxon>
        <taxon>Paxilineae</taxon>
        <taxon>Paxillaceae</taxon>
        <taxon>Paxillus</taxon>
    </lineage>
</organism>
<protein>
    <submittedName>
        <fullName evidence="1">Uncharacterized protein</fullName>
    </submittedName>
</protein>
<proteinExistence type="predicted"/>
<accession>A0A0D0DHR6</accession>
<gene>
    <name evidence="1" type="ORF">PAXRUDRAFT_166282</name>
</gene>
<feature type="non-terminal residue" evidence="1">
    <location>
        <position position="1"/>
    </location>
</feature>
<dbReference type="Proteomes" id="UP000054538">
    <property type="component" value="Unassembled WGS sequence"/>
</dbReference>
<dbReference type="AlphaFoldDB" id="A0A0D0DHR6"/>
<dbReference type="InParanoid" id="A0A0D0DHR6"/>
<evidence type="ECO:0000313" key="2">
    <source>
        <dbReference type="Proteomes" id="UP000054538"/>
    </source>
</evidence>